<evidence type="ECO:0000313" key="2">
    <source>
        <dbReference type="EMBL" id="GJM50418.1"/>
    </source>
</evidence>
<dbReference type="RefSeq" id="WP_264847035.1">
    <property type="nucleotide sequence ID" value="NZ_BPMA01000038.1"/>
</dbReference>
<comment type="caution">
    <text evidence="2">The sequence shown here is derived from an EMBL/GenBank/DDBJ whole genome shotgun (WGS) entry which is preliminary data.</text>
</comment>
<protein>
    <recommendedName>
        <fullName evidence="1">BT-3987-like N-terminal domain-containing protein</fullName>
    </recommendedName>
</protein>
<accession>A0AAV5AZ59</accession>
<evidence type="ECO:0000313" key="5">
    <source>
        <dbReference type="Proteomes" id="UP001208692"/>
    </source>
</evidence>
<dbReference type="InterPro" id="IPR013728">
    <property type="entry name" value="BT_3987-like_N"/>
</dbReference>
<evidence type="ECO:0000313" key="3">
    <source>
        <dbReference type="EMBL" id="GJM51806.1"/>
    </source>
</evidence>
<dbReference type="Gene3D" id="2.60.40.1740">
    <property type="entry name" value="hypothetical protein (bacova_03559)"/>
    <property type="match status" value="1"/>
</dbReference>
<dbReference type="Proteomes" id="UP001208692">
    <property type="component" value="Unassembled WGS sequence"/>
</dbReference>
<proteinExistence type="predicted"/>
<dbReference type="Proteomes" id="UP001207736">
    <property type="component" value="Unassembled WGS sequence"/>
</dbReference>
<sequence>MKYFNYTTLLLIFSLFITCNKDKENALLEPKIYFEKEQVKIEVKQDTDSYKYDIITRISDLIEDDVNVEYQIGSSAIVEEYNQKNGTKYQYMPTENLSLETSSSTIKKGDIYAQPCKLTVTKLNQIKEGTSFLIPIQIKKASIPTIEAKTIFISVVKPIVISKVARFHGKYFSVPIPANTQFKSVTYEALIYANSFNWIKTIMGIEGNLMFRFGDTTIETNQIQIAGGIQFNASILFDTKKWYHVAFVYNGSTKLAEIYINGEKVANKTVDISSFDLNSGNFFIGYAYDYDSSRTWNGYMSECRIWNIARTANQLRENMLGVDPQTEGLFAYWKLNGTDSYQKNGKYYIKDQTKQGVDIISRTGNYNDGAGTSTEPEIVDLKVNIN</sequence>
<dbReference type="Pfam" id="PF08522">
    <property type="entry name" value="BT_3987-like_N"/>
    <property type="match status" value="1"/>
</dbReference>
<dbReference type="GO" id="GO:0004553">
    <property type="term" value="F:hydrolase activity, hydrolyzing O-glycosyl compounds"/>
    <property type="evidence" value="ECO:0007669"/>
    <property type="project" value="UniProtKB-ARBA"/>
</dbReference>
<dbReference type="EMBL" id="BQKB01000006">
    <property type="protein sequence ID" value="GJM51806.1"/>
    <property type="molecule type" value="Genomic_DNA"/>
</dbReference>
<keyword evidence="5" id="KW-1185">Reference proteome</keyword>
<dbReference type="Gene3D" id="2.60.120.200">
    <property type="match status" value="1"/>
</dbReference>
<dbReference type="InterPro" id="IPR013320">
    <property type="entry name" value="ConA-like_dom_sf"/>
</dbReference>
<reference evidence="2 5" key="1">
    <citation type="submission" date="2021-11" db="EMBL/GenBank/DDBJ databases">
        <title>Draft genome sequence of Capnocytophaga sp. strain KC07075 isolated from cat oral cavity.</title>
        <authorList>
            <person name="Suzuki M."/>
            <person name="Imaoka K."/>
            <person name="Kimura M."/>
            <person name="Morikawa S."/>
            <person name="Maeda K."/>
        </authorList>
    </citation>
    <scope>NUCLEOTIDE SEQUENCE</scope>
    <source>
        <strain evidence="2">KC07075</strain>
        <strain evidence="3 5">KC07079</strain>
    </source>
</reference>
<gene>
    <name evidence="2" type="ORF">RCZ15_13910</name>
    <name evidence="3" type="ORF">RCZ16_01240</name>
</gene>
<dbReference type="AlphaFoldDB" id="A0AAV5AZ59"/>
<dbReference type="SUPFAM" id="SSF49899">
    <property type="entry name" value="Concanavalin A-like lectins/glucanases"/>
    <property type="match status" value="1"/>
</dbReference>
<feature type="domain" description="BT-3987-like N-terminal" evidence="1">
    <location>
        <begin position="30"/>
        <end position="143"/>
    </location>
</feature>
<name>A0AAV5AZ59_9FLAO</name>
<dbReference type="Pfam" id="PF13385">
    <property type="entry name" value="Laminin_G_3"/>
    <property type="match status" value="1"/>
</dbReference>
<evidence type="ECO:0000259" key="1">
    <source>
        <dbReference type="Pfam" id="PF08522"/>
    </source>
</evidence>
<evidence type="ECO:0000313" key="4">
    <source>
        <dbReference type="Proteomes" id="UP001207736"/>
    </source>
</evidence>
<dbReference type="EMBL" id="BQKA01000026">
    <property type="protein sequence ID" value="GJM50418.1"/>
    <property type="molecule type" value="Genomic_DNA"/>
</dbReference>
<dbReference type="GO" id="GO:0005975">
    <property type="term" value="P:carbohydrate metabolic process"/>
    <property type="evidence" value="ECO:0007669"/>
    <property type="project" value="UniProtKB-ARBA"/>
</dbReference>
<organism evidence="2 4">
    <name type="scientific">Capnocytophaga catalasegens</name>
    <dbReference type="NCBI Taxonomy" id="1004260"/>
    <lineage>
        <taxon>Bacteria</taxon>
        <taxon>Pseudomonadati</taxon>
        <taxon>Bacteroidota</taxon>
        <taxon>Flavobacteriia</taxon>
        <taxon>Flavobacteriales</taxon>
        <taxon>Flavobacteriaceae</taxon>
        <taxon>Capnocytophaga</taxon>
    </lineage>
</organism>